<comment type="caution">
    <text evidence="1">The sequence shown here is derived from an EMBL/GenBank/DDBJ whole genome shotgun (WGS) entry which is preliminary data.</text>
</comment>
<evidence type="ECO:0000313" key="1">
    <source>
        <dbReference type="EMBL" id="KXO89371.1"/>
    </source>
</evidence>
<organism evidence="1 2">
    <name type="scientific">Tsukamurella pseudospumae</name>
    <dbReference type="NCBI Taxonomy" id="239498"/>
    <lineage>
        <taxon>Bacteria</taxon>
        <taxon>Bacillati</taxon>
        <taxon>Actinomycetota</taxon>
        <taxon>Actinomycetes</taxon>
        <taxon>Mycobacteriales</taxon>
        <taxon>Tsukamurellaceae</taxon>
        <taxon>Tsukamurella</taxon>
    </lineage>
</organism>
<sequence length="164" mass="17169">MLGGIDATMVQFARSALDRTGDIARQAIASNPDRSGEEIDALCESIHGPLIDTPKMHGALVGATEADAAGLNVTQPPEYPTLGRHLDTVDPVLRFGHSGAGCVSTKAGSPHRSRTSVCLSACLPVCLSAWGASHEHARRIEHWAVGVPEHTPSGIAGAMYARID</sequence>
<dbReference type="EMBL" id="LSRE01000050">
    <property type="protein sequence ID" value="KXO89371.1"/>
    <property type="molecule type" value="Genomic_DNA"/>
</dbReference>
<keyword evidence="2" id="KW-1185">Reference proteome</keyword>
<name>A0A137YU12_9ACTN</name>
<dbReference type="Proteomes" id="UP000070409">
    <property type="component" value="Unassembled WGS sequence"/>
</dbReference>
<accession>A0A137YU12</accession>
<gene>
    <name evidence="1" type="ORF">AXK61_12325</name>
</gene>
<proteinExistence type="predicted"/>
<reference evidence="1 2" key="1">
    <citation type="submission" date="2016-02" db="EMBL/GenBank/DDBJ databases">
        <authorList>
            <person name="Teng J.L."/>
            <person name="Tang Y."/>
            <person name="Huang Y."/>
            <person name="Guo F."/>
            <person name="Wei W."/>
            <person name="Chen J.H."/>
            <person name="Wong S.Y."/>
            <person name="Lau S.K."/>
            <person name="Woo P.C."/>
        </authorList>
    </citation>
    <scope>NUCLEOTIDE SEQUENCE [LARGE SCALE GENOMIC DNA]</scope>
    <source>
        <strain evidence="1 2">JCM 13375</strain>
    </source>
</reference>
<protein>
    <submittedName>
        <fullName evidence="1">Uncharacterized protein</fullName>
    </submittedName>
</protein>
<evidence type="ECO:0000313" key="2">
    <source>
        <dbReference type="Proteomes" id="UP000070409"/>
    </source>
</evidence>